<sequence length="166" mass="19590">MSKNKNEQIQYVTTFLGENSEIHRLGLLSKDQSQFLYYSLEYAKVTNILDMTRHTKEEIAKKIYYMNSTEILKGIDLTKRVKIIDKHITNLIKLEIFFKLRAGEIDLTKKRGSGTYVVNPFVFGRGTWNNLQKLREELKAKRKEFFLDNESNENEELEELLGFDKE</sequence>
<organism evidence="1 2">
    <name type="scientific">Poseidonibacter ostreae</name>
    <dbReference type="NCBI Taxonomy" id="2654171"/>
    <lineage>
        <taxon>Bacteria</taxon>
        <taxon>Pseudomonadati</taxon>
        <taxon>Campylobacterota</taxon>
        <taxon>Epsilonproteobacteria</taxon>
        <taxon>Campylobacterales</taxon>
        <taxon>Arcobacteraceae</taxon>
        <taxon>Poseidonibacter</taxon>
    </lineage>
</organism>
<proteinExistence type="predicted"/>
<evidence type="ECO:0000313" key="1">
    <source>
        <dbReference type="EMBL" id="KAB7889559.1"/>
    </source>
</evidence>
<comment type="caution">
    <text evidence="1">The sequence shown here is derived from an EMBL/GenBank/DDBJ whole genome shotgun (WGS) entry which is preliminary data.</text>
</comment>
<dbReference type="EMBL" id="WFKK01000012">
    <property type="protein sequence ID" value="KAB7889559.1"/>
    <property type="molecule type" value="Genomic_DNA"/>
</dbReference>
<reference evidence="1 2" key="1">
    <citation type="submission" date="2019-10" db="EMBL/GenBank/DDBJ databases">
        <title>Poseidonibacter ostreae sp. nov., isolated from the gut of the Ostrea denselamellosa.</title>
        <authorList>
            <person name="Choi A."/>
        </authorList>
    </citation>
    <scope>NUCLEOTIDE SEQUENCE [LARGE SCALE GENOMIC DNA]</scope>
    <source>
        <strain evidence="1 2">SJOD-M-33</strain>
    </source>
</reference>
<dbReference type="AlphaFoldDB" id="A0A6L4WTF7"/>
<accession>A0A6L4WTF7</accession>
<gene>
    <name evidence="1" type="ORF">GBG19_05750</name>
</gene>
<name>A0A6L4WTF7_9BACT</name>
<protein>
    <recommendedName>
        <fullName evidence="3">Plasmid replication protein RepL domain-containing protein</fullName>
    </recommendedName>
</protein>
<dbReference type="RefSeq" id="WP_152279723.1">
    <property type="nucleotide sequence ID" value="NZ_WFKK01000012.1"/>
</dbReference>
<evidence type="ECO:0000313" key="2">
    <source>
        <dbReference type="Proteomes" id="UP000472839"/>
    </source>
</evidence>
<dbReference type="Proteomes" id="UP000472839">
    <property type="component" value="Unassembled WGS sequence"/>
</dbReference>
<evidence type="ECO:0008006" key="3">
    <source>
        <dbReference type="Google" id="ProtNLM"/>
    </source>
</evidence>